<evidence type="ECO:0000256" key="5">
    <source>
        <dbReference type="ARBA" id="ARBA00023139"/>
    </source>
</evidence>
<dbReference type="Proteomes" id="UP000216207">
    <property type="component" value="Unassembled WGS sequence"/>
</dbReference>
<feature type="chain" id="PRO_5039691776" description="Lipoprotein" evidence="7">
    <location>
        <begin position="21"/>
        <end position="276"/>
    </location>
</feature>
<evidence type="ECO:0000256" key="1">
    <source>
        <dbReference type="ARBA" id="ARBA00004635"/>
    </source>
</evidence>
<dbReference type="AlphaFoldDB" id="A0A268NX26"/>
<evidence type="ECO:0000313" key="8">
    <source>
        <dbReference type="EMBL" id="PAE87978.1"/>
    </source>
</evidence>
<comment type="similarity">
    <text evidence="2">Belongs to the NlpA lipoprotein family.</text>
</comment>
<dbReference type="PANTHER" id="PTHR30429">
    <property type="entry name" value="D-METHIONINE-BINDING LIPOPROTEIN METQ"/>
    <property type="match status" value="1"/>
</dbReference>
<proteinExistence type="inferred from homology"/>
<evidence type="ECO:0000256" key="4">
    <source>
        <dbReference type="ARBA" id="ARBA00023136"/>
    </source>
</evidence>
<evidence type="ECO:0008006" key="10">
    <source>
        <dbReference type="Google" id="ProtNLM"/>
    </source>
</evidence>
<evidence type="ECO:0000256" key="6">
    <source>
        <dbReference type="ARBA" id="ARBA00023288"/>
    </source>
</evidence>
<keyword evidence="5" id="KW-0564">Palmitate</keyword>
<evidence type="ECO:0000256" key="2">
    <source>
        <dbReference type="ARBA" id="ARBA00008973"/>
    </source>
</evidence>
<dbReference type="InterPro" id="IPR004872">
    <property type="entry name" value="Lipoprotein_NlpA"/>
</dbReference>
<dbReference type="PANTHER" id="PTHR30429:SF0">
    <property type="entry name" value="METHIONINE-BINDING LIPOPROTEIN METQ"/>
    <property type="match status" value="1"/>
</dbReference>
<feature type="signal peptide" evidence="7">
    <location>
        <begin position="1"/>
        <end position="20"/>
    </location>
</feature>
<keyword evidence="6" id="KW-0449">Lipoprotein</keyword>
<dbReference type="GO" id="GO:0016020">
    <property type="term" value="C:membrane"/>
    <property type="evidence" value="ECO:0007669"/>
    <property type="project" value="UniProtKB-SubCell"/>
</dbReference>
<keyword evidence="4" id="KW-0472">Membrane</keyword>
<protein>
    <recommendedName>
        <fullName evidence="10">Lipoprotein</fullName>
    </recommendedName>
</protein>
<organism evidence="8 9">
    <name type="scientific">Shouchella clausii</name>
    <name type="common">Alkalihalobacillus clausii</name>
    <dbReference type="NCBI Taxonomy" id="79880"/>
    <lineage>
        <taxon>Bacteria</taxon>
        <taxon>Bacillati</taxon>
        <taxon>Bacillota</taxon>
        <taxon>Bacilli</taxon>
        <taxon>Bacillales</taxon>
        <taxon>Bacillaceae</taxon>
        <taxon>Shouchella</taxon>
    </lineage>
</organism>
<evidence type="ECO:0000256" key="7">
    <source>
        <dbReference type="SAM" id="SignalP"/>
    </source>
</evidence>
<accession>A0A268NX26</accession>
<dbReference type="Gene3D" id="3.40.190.10">
    <property type="entry name" value="Periplasmic binding protein-like II"/>
    <property type="match status" value="2"/>
</dbReference>
<dbReference type="RefSeq" id="WP_011245733.1">
    <property type="nucleotide sequence ID" value="NZ_BOQQ01000009.1"/>
</dbReference>
<evidence type="ECO:0000313" key="9">
    <source>
        <dbReference type="Proteomes" id="UP000216207"/>
    </source>
</evidence>
<comment type="subcellular location">
    <subcellularLocation>
        <location evidence="1">Membrane</location>
        <topology evidence="1">Lipid-anchor</topology>
    </subcellularLocation>
</comment>
<dbReference type="OMA" id="DAQWAKD"/>
<reference evidence="8 9" key="1">
    <citation type="submission" date="2017-07" db="EMBL/GenBank/DDBJ databases">
        <title>Isolation and whole genome analysis of endospore-forming bacteria from heroin.</title>
        <authorList>
            <person name="Kalinowski J."/>
            <person name="Ahrens B."/>
            <person name="Al-Dilaimi A."/>
            <person name="Winkler A."/>
            <person name="Wibberg D."/>
            <person name="Schleenbecker U."/>
            <person name="Ruckert C."/>
            <person name="Wolfel R."/>
            <person name="Grass G."/>
        </authorList>
    </citation>
    <scope>NUCLEOTIDE SEQUENCE [LARGE SCALE GENOMIC DNA]</scope>
    <source>
        <strain evidence="8 9">7539</strain>
    </source>
</reference>
<sequence length="276" mass="29984">MKKTLWVQSAISLGVIFALGACGSGSESGNAGDSKEIRFGATAGPYSDMITKAIIPGLEEKGYTVTVNEYQDYIIPNRELAEGKDDANLFQHQVYLDDFAENNDLELSSLISVPTAPMGIYSEVYGSLDEIEDGAEIAIPNDPTNGARAFLMLEEEGLISFEDGIDPLTVSVKDITENEKNLQFVELEAAQLPREVGEKPLTAVPGNFALSAGLDLNSAIKLENMPDQYRNVVAVRSEDADGELANDIKEVVESAEFEEVIDKEFAGFGKPSWMEE</sequence>
<evidence type="ECO:0000256" key="3">
    <source>
        <dbReference type="ARBA" id="ARBA00022729"/>
    </source>
</evidence>
<dbReference type="EMBL" id="NPCC01000024">
    <property type="protein sequence ID" value="PAE87978.1"/>
    <property type="molecule type" value="Genomic_DNA"/>
</dbReference>
<dbReference type="SUPFAM" id="SSF53850">
    <property type="entry name" value="Periplasmic binding protein-like II"/>
    <property type="match status" value="1"/>
</dbReference>
<name>A0A268NX26_SHOCL</name>
<dbReference type="Pfam" id="PF03180">
    <property type="entry name" value="Lipoprotein_9"/>
    <property type="match status" value="1"/>
</dbReference>
<keyword evidence="3 7" id="KW-0732">Signal</keyword>
<dbReference type="PROSITE" id="PS51257">
    <property type="entry name" value="PROKAR_LIPOPROTEIN"/>
    <property type="match status" value="1"/>
</dbReference>
<gene>
    <name evidence="8" type="ORF">CHH72_15420</name>
</gene>
<comment type="caution">
    <text evidence="8">The sequence shown here is derived from an EMBL/GenBank/DDBJ whole genome shotgun (WGS) entry which is preliminary data.</text>
</comment>